<dbReference type="OrthoDB" id="9811121at2"/>
<dbReference type="CDD" id="cd07583">
    <property type="entry name" value="nitrilase_5"/>
    <property type="match status" value="1"/>
</dbReference>
<dbReference type="InterPro" id="IPR003010">
    <property type="entry name" value="C-N_Hydrolase"/>
</dbReference>
<sequence>MKLKIACLQIDIAFGNPAQNVKNAKKWIEKAAEQKCDLIVLPELWMTGYDLGRLDEIGDPEGNDLAGFISEKAKEHHFDIIGGSTAKETEEGHFNTMFISDRNGDIIKQYSKLHLFKLMDEHKHLVGGKSDGLFTLYDEIFAGFICYDIRFPEWIRKHAMEGAKALFVSAEWPLARAAHWKTLLTARAIENQCFVIACNRCGDDPNNKFAGQSLIIDPWGEIVAEGSQEEELVIAEIDLSLVEKVRKQIPIFEDRLPEFY</sequence>
<dbReference type="GO" id="GO:0016787">
    <property type="term" value="F:hydrolase activity"/>
    <property type="evidence" value="ECO:0007669"/>
    <property type="project" value="UniProtKB-KW"/>
</dbReference>
<accession>A0A370GYH0</accession>
<dbReference type="InterPro" id="IPR036526">
    <property type="entry name" value="C-N_Hydrolase_sf"/>
</dbReference>
<reference evidence="3 4" key="1">
    <citation type="submission" date="2018-07" db="EMBL/GenBank/DDBJ databases">
        <title>Genomic Encyclopedia of Type Strains, Phase IV (KMG-IV): sequencing the most valuable type-strain genomes for metagenomic binning, comparative biology and taxonomic classification.</title>
        <authorList>
            <person name="Goeker M."/>
        </authorList>
    </citation>
    <scope>NUCLEOTIDE SEQUENCE [LARGE SCALE GENOMIC DNA]</scope>
    <source>
        <strain evidence="3 4">DSM 25281</strain>
    </source>
</reference>
<feature type="domain" description="CN hydrolase" evidence="2">
    <location>
        <begin position="3"/>
        <end position="239"/>
    </location>
</feature>
<dbReference type="PROSITE" id="PS50263">
    <property type="entry name" value="CN_HYDROLASE"/>
    <property type="match status" value="1"/>
</dbReference>
<dbReference type="AlphaFoldDB" id="A0A370GYH0"/>
<name>A0A370GYH0_9BACI</name>
<evidence type="ECO:0000313" key="4">
    <source>
        <dbReference type="Proteomes" id="UP000255326"/>
    </source>
</evidence>
<dbReference type="SUPFAM" id="SSF56317">
    <property type="entry name" value="Carbon-nitrogen hydrolase"/>
    <property type="match status" value="1"/>
</dbReference>
<keyword evidence="3" id="KW-0378">Hydrolase</keyword>
<protein>
    <submittedName>
        <fullName evidence="3">Putative amidohydrolase</fullName>
    </submittedName>
</protein>
<evidence type="ECO:0000313" key="3">
    <source>
        <dbReference type="EMBL" id="RDI47684.1"/>
    </source>
</evidence>
<comment type="caution">
    <text evidence="3">The sequence shown here is derived from an EMBL/GenBank/DDBJ whole genome shotgun (WGS) entry which is preliminary data.</text>
</comment>
<evidence type="ECO:0000259" key="2">
    <source>
        <dbReference type="PROSITE" id="PS50263"/>
    </source>
</evidence>
<dbReference type="RefSeq" id="WP_114743893.1">
    <property type="nucleotide sequence ID" value="NZ_QQAY01000001.1"/>
</dbReference>
<gene>
    <name evidence="3" type="ORF">DFR59_101344</name>
</gene>
<dbReference type="Gene3D" id="3.60.110.10">
    <property type="entry name" value="Carbon-nitrogen hydrolase"/>
    <property type="match status" value="1"/>
</dbReference>
<organism evidence="3 4">
    <name type="scientific">Falsibacillus pallidus</name>
    <dbReference type="NCBI Taxonomy" id="493781"/>
    <lineage>
        <taxon>Bacteria</taxon>
        <taxon>Bacillati</taxon>
        <taxon>Bacillota</taxon>
        <taxon>Bacilli</taxon>
        <taxon>Bacillales</taxon>
        <taxon>Bacillaceae</taxon>
        <taxon>Falsibacillus</taxon>
    </lineage>
</organism>
<comment type="similarity">
    <text evidence="1">Belongs to the carbon-nitrogen hydrolase superfamily. NIT1/NIT2 family.</text>
</comment>
<proteinExistence type="inferred from homology"/>
<dbReference type="PANTHER" id="PTHR23088">
    <property type="entry name" value="NITRILASE-RELATED"/>
    <property type="match status" value="1"/>
</dbReference>
<dbReference type="EMBL" id="QQAY01000001">
    <property type="protein sequence ID" value="RDI47684.1"/>
    <property type="molecule type" value="Genomic_DNA"/>
</dbReference>
<dbReference type="Proteomes" id="UP000255326">
    <property type="component" value="Unassembled WGS sequence"/>
</dbReference>
<evidence type="ECO:0000256" key="1">
    <source>
        <dbReference type="ARBA" id="ARBA00010613"/>
    </source>
</evidence>
<dbReference type="Pfam" id="PF00795">
    <property type="entry name" value="CN_hydrolase"/>
    <property type="match status" value="1"/>
</dbReference>
<dbReference type="PANTHER" id="PTHR23088:SF27">
    <property type="entry name" value="DEAMINATED GLUTATHIONE AMIDASE"/>
    <property type="match status" value="1"/>
</dbReference>
<keyword evidence="4" id="KW-1185">Reference proteome</keyword>